<reference evidence="3" key="1">
    <citation type="submission" date="2020-11" db="EMBL/GenBank/DDBJ databases">
        <authorList>
            <person name="Tran Van P."/>
        </authorList>
    </citation>
    <scope>NUCLEOTIDE SEQUENCE</scope>
</reference>
<keyword evidence="2" id="KW-1133">Transmembrane helix</keyword>
<dbReference type="EMBL" id="OB792973">
    <property type="protein sequence ID" value="CAD7425511.1"/>
    <property type="molecule type" value="Genomic_DNA"/>
</dbReference>
<evidence type="ECO:0000256" key="2">
    <source>
        <dbReference type="SAM" id="Phobius"/>
    </source>
</evidence>
<sequence length="361" mass="39796">MTESGVIEGGPLNQPLCLVTQIIGRPTKRSPAVSGSIVYCEGSALEHAVNQAGMKAVHSLRVNFYPYKKCQSIERYSLEILRSTLAIDWTADDGEVVVQALVGWSEGAVEVNTTSALDNYATEAGLTLKTGLPRTVIATARPLCDLPTRTHTTISQPTPSRPLDCAHTEDKTVSSSTLPLVHGASPSAHPYSSAGKEITGQRAPTYHPNATEKRLVARTMRLQRARDRPLSILWFLVFGLTFLVPGSLQAVFLRPVKLHSNDISCADIKSCSRGRLSLCDWLAEVFVQTVAASVVYQCQQFQRKHKIPHYMLIAQITEHTHTHILEYKSDLAHYNEIPRALVLAAKIRCSLSLPLHEEDRN</sequence>
<evidence type="ECO:0000256" key="1">
    <source>
        <dbReference type="SAM" id="MobiDB-lite"/>
    </source>
</evidence>
<organism evidence="3">
    <name type="scientific">Timema monikensis</name>
    <dbReference type="NCBI Taxonomy" id="170555"/>
    <lineage>
        <taxon>Eukaryota</taxon>
        <taxon>Metazoa</taxon>
        <taxon>Ecdysozoa</taxon>
        <taxon>Arthropoda</taxon>
        <taxon>Hexapoda</taxon>
        <taxon>Insecta</taxon>
        <taxon>Pterygota</taxon>
        <taxon>Neoptera</taxon>
        <taxon>Polyneoptera</taxon>
        <taxon>Phasmatodea</taxon>
        <taxon>Timematodea</taxon>
        <taxon>Timematoidea</taxon>
        <taxon>Timematidae</taxon>
        <taxon>Timema</taxon>
    </lineage>
</organism>
<proteinExistence type="predicted"/>
<feature type="transmembrane region" description="Helical" evidence="2">
    <location>
        <begin position="230"/>
        <end position="252"/>
    </location>
</feature>
<evidence type="ECO:0000313" key="3">
    <source>
        <dbReference type="EMBL" id="CAD7425511.1"/>
    </source>
</evidence>
<feature type="region of interest" description="Disordered" evidence="1">
    <location>
        <begin position="184"/>
        <end position="206"/>
    </location>
</feature>
<protein>
    <submittedName>
        <fullName evidence="3">Uncharacterized protein</fullName>
    </submittedName>
</protein>
<gene>
    <name evidence="3" type="ORF">TMSB3V08_LOCUS2420</name>
</gene>
<keyword evidence="2" id="KW-0812">Transmembrane</keyword>
<keyword evidence="2" id="KW-0472">Membrane</keyword>
<dbReference type="AlphaFoldDB" id="A0A7R9HMI3"/>
<name>A0A7R9HMI3_9NEOP</name>
<accession>A0A7R9HMI3</accession>